<evidence type="ECO:0000256" key="3">
    <source>
        <dbReference type="ARBA" id="ARBA00022884"/>
    </source>
</evidence>
<dbReference type="Gene3D" id="3.30.70.1560">
    <property type="entry name" value="Alpha-L RNA-binding motif"/>
    <property type="match status" value="1"/>
</dbReference>
<dbReference type="NCBIfam" id="TIGR00093">
    <property type="entry name" value="pseudouridine synthase"/>
    <property type="match status" value="1"/>
</dbReference>
<dbReference type="CDD" id="cd00165">
    <property type="entry name" value="S4"/>
    <property type="match status" value="1"/>
</dbReference>
<evidence type="ECO:0000256" key="2">
    <source>
        <dbReference type="ARBA" id="ARBA00008348"/>
    </source>
</evidence>
<reference evidence="9" key="1">
    <citation type="submission" date="2023-04" db="EMBL/GenBank/DDBJ databases">
        <title>Complete genome sequence of Temperatibacter marinus.</title>
        <authorList>
            <person name="Rong J.-C."/>
            <person name="Yi M.-L."/>
            <person name="Zhao Q."/>
        </authorList>
    </citation>
    <scope>NUCLEOTIDE SEQUENCE</scope>
    <source>
        <strain evidence="9">NBRC 110045</strain>
    </source>
</reference>
<comment type="similarity">
    <text evidence="2 6">Belongs to the pseudouridine synthase RsuA family.</text>
</comment>
<evidence type="ECO:0000259" key="8">
    <source>
        <dbReference type="SMART" id="SM00363"/>
    </source>
</evidence>
<evidence type="ECO:0000256" key="4">
    <source>
        <dbReference type="ARBA" id="ARBA00023235"/>
    </source>
</evidence>
<dbReference type="InterPro" id="IPR020094">
    <property type="entry name" value="TruA/RsuA/RluB/E/F_N"/>
</dbReference>
<dbReference type="GO" id="GO:0003723">
    <property type="term" value="F:RNA binding"/>
    <property type="evidence" value="ECO:0007669"/>
    <property type="project" value="UniProtKB-KW"/>
</dbReference>
<evidence type="ECO:0000313" key="10">
    <source>
        <dbReference type="Proteomes" id="UP001268683"/>
    </source>
</evidence>
<gene>
    <name evidence="9" type="ORF">QGN29_08075</name>
</gene>
<dbReference type="InterPro" id="IPR002942">
    <property type="entry name" value="S4_RNA-bd"/>
</dbReference>
<proteinExistence type="inferred from homology"/>
<evidence type="ECO:0000256" key="6">
    <source>
        <dbReference type="RuleBase" id="RU003887"/>
    </source>
</evidence>
<feature type="region of interest" description="Disordered" evidence="7">
    <location>
        <begin position="260"/>
        <end position="328"/>
    </location>
</feature>
<organism evidence="9 10">
    <name type="scientific">Temperatibacter marinus</name>
    <dbReference type="NCBI Taxonomy" id="1456591"/>
    <lineage>
        <taxon>Bacteria</taxon>
        <taxon>Pseudomonadati</taxon>
        <taxon>Pseudomonadota</taxon>
        <taxon>Alphaproteobacteria</taxon>
        <taxon>Kordiimonadales</taxon>
        <taxon>Temperatibacteraceae</taxon>
        <taxon>Temperatibacter</taxon>
    </lineage>
</organism>
<comment type="catalytic activity">
    <reaction evidence="1">
        <text>a uridine in RNA = a pseudouridine in RNA</text>
        <dbReference type="Rhea" id="RHEA:48348"/>
        <dbReference type="Rhea" id="RHEA-COMP:12068"/>
        <dbReference type="Rhea" id="RHEA-COMP:12069"/>
        <dbReference type="ChEBI" id="CHEBI:65314"/>
        <dbReference type="ChEBI" id="CHEBI:65315"/>
    </reaction>
</comment>
<sequence length="328" mass="37147">MTESEKNEMPQERIAKVLARAGIASRRAVERLIEDGRVKLHGKILDTPATLVDSLNGIEVDDKPVLPPAETKLWRFHKRVGTLCTYYDPEGRATVFDNLPSHMGRVISVGRLDLNTEGLLLLTNDGELARYLELPDNQMERTYRVRVYGWVDLKKLEALKNGVTIDGIHYGAIHAVMEERVAGEDGKKSGSNKWIKITISEGKNREVRKIMDHLGLEVNRLIRVSYGPFTLSTLPKEASLQVTDKQLRDLLPEFYNQQKGSVAAPVKKDRDTSKWAKAKPKNKVKPGQKRRNKFKAEQRRQSENVVSRGARHFKGHGTAKPTEKKKPE</sequence>
<dbReference type="Proteomes" id="UP001268683">
    <property type="component" value="Chromosome"/>
</dbReference>
<dbReference type="Pfam" id="PF01479">
    <property type="entry name" value="S4"/>
    <property type="match status" value="1"/>
</dbReference>
<dbReference type="InterPro" id="IPR006145">
    <property type="entry name" value="PsdUridine_synth_RsuA/RluA"/>
</dbReference>
<keyword evidence="4 6" id="KW-0413">Isomerase</keyword>
<feature type="domain" description="RNA-binding S4" evidence="8">
    <location>
        <begin position="12"/>
        <end position="71"/>
    </location>
</feature>
<dbReference type="PANTHER" id="PTHR47683:SF3">
    <property type="entry name" value="RIBOSOMAL LARGE SUBUNIT PSEUDOURIDINE SYNTHASE B"/>
    <property type="match status" value="1"/>
</dbReference>
<dbReference type="GO" id="GO:0000455">
    <property type="term" value="P:enzyme-directed rRNA pseudouridine synthesis"/>
    <property type="evidence" value="ECO:0007669"/>
    <property type="project" value="UniProtKB-ARBA"/>
</dbReference>
<dbReference type="Gene3D" id="3.10.290.10">
    <property type="entry name" value="RNA-binding S4 domain"/>
    <property type="match status" value="1"/>
</dbReference>
<dbReference type="Gene3D" id="3.30.70.580">
    <property type="entry name" value="Pseudouridine synthase I, catalytic domain, N-terminal subdomain"/>
    <property type="match status" value="1"/>
</dbReference>
<dbReference type="SUPFAM" id="SSF55120">
    <property type="entry name" value="Pseudouridine synthase"/>
    <property type="match status" value="1"/>
</dbReference>
<evidence type="ECO:0000256" key="1">
    <source>
        <dbReference type="ARBA" id="ARBA00000073"/>
    </source>
</evidence>
<dbReference type="EMBL" id="CP123872">
    <property type="protein sequence ID" value="WND01516.1"/>
    <property type="molecule type" value="Genomic_DNA"/>
</dbReference>
<dbReference type="SUPFAM" id="SSF55174">
    <property type="entry name" value="Alpha-L RNA-binding motif"/>
    <property type="match status" value="1"/>
</dbReference>
<dbReference type="KEGG" id="tmk:QGN29_08075"/>
<dbReference type="InterPro" id="IPR042092">
    <property type="entry name" value="PsdUridine_s_RsuA/RluB/E/F_cat"/>
</dbReference>
<keyword evidence="10" id="KW-1185">Reference proteome</keyword>
<feature type="compositionally biased region" description="Basic residues" evidence="7">
    <location>
        <begin position="276"/>
        <end position="293"/>
    </location>
</feature>
<dbReference type="SMART" id="SM00363">
    <property type="entry name" value="S4"/>
    <property type="match status" value="1"/>
</dbReference>
<dbReference type="Pfam" id="PF00849">
    <property type="entry name" value="PseudoU_synth_2"/>
    <property type="match status" value="1"/>
</dbReference>
<dbReference type="EC" id="5.4.99.-" evidence="6"/>
<keyword evidence="3 5" id="KW-0694">RNA-binding</keyword>
<dbReference type="InterPro" id="IPR018496">
    <property type="entry name" value="PsdUridine_synth_RsuA/RluB_CS"/>
</dbReference>
<dbReference type="InterPro" id="IPR036986">
    <property type="entry name" value="S4_RNA-bd_sf"/>
</dbReference>
<dbReference type="GO" id="GO:0120159">
    <property type="term" value="F:rRNA pseudouridine synthase activity"/>
    <property type="evidence" value="ECO:0007669"/>
    <property type="project" value="UniProtKB-ARBA"/>
</dbReference>
<dbReference type="RefSeq" id="WP_310797344.1">
    <property type="nucleotide sequence ID" value="NZ_CP123872.1"/>
</dbReference>
<dbReference type="InterPro" id="IPR050343">
    <property type="entry name" value="RsuA_PseudoU_synthase"/>
</dbReference>
<evidence type="ECO:0000256" key="5">
    <source>
        <dbReference type="PROSITE-ProRule" id="PRU00182"/>
    </source>
</evidence>
<evidence type="ECO:0000313" key="9">
    <source>
        <dbReference type="EMBL" id="WND01516.1"/>
    </source>
</evidence>
<dbReference type="AlphaFoldDB" id="A0AA52EB02"/>
<evidence type="ECO:0000256" key="7">
    <source>
        <dbReference type="SAM" id="MobiDB-lite"/>
    </source>
</evidence>
<dbReference type="PROSITE" id="PS01149">
    <property type="entry name" value="PSI_RSU"/>
    <property type="match status" value="1"/>
</dbReference>
<dbReference type="PROSITE" id="PS50889">
    <property type="entry name" value="S4"/>
    <property type="match status" value="1"/>
</dbReference>
<dbReference type="InterPro" id="IPR000748">
    <property type="entry name" value="PsdUridine_synth_RsuA/RluB/E/F"/>
</dbReference>
<protein>
    <recommendedName>
        <fullName evidence="6">Pseudouridine synthase</fullName>
        <ecNumber evidence="6">5.4.99.-</ecNumber>
    </recommendedName>
</protein>
<name>A0AA52EB02_9PROT</name>
<dbReference type="InterPro" id="IPR020103">
    <property type="entry name" value="PsdUridine_synth_cat_dom_sf"/>
</dbReference>
<accession>A0AA52EB02</accession>
<dbReference type="PANTHER" id="PTHR47683">
    <property type="entry name" value="PSEUDOURIDINE SYNTHASE FAMILY PROTEIN-RELATED"/>
    <property type="match status" value="1"/>
</dbReference>